<feature type="chain" id="PRO_5003123799" description="SGNH hydrolase-type esterase domain-containing protein" evidence="2">
    <location>
        <begin position="21"/>
        <end position="612"/>
    </location>
</feature>
<dbReference type="GeneID" id="9623912"/>
<name>D8TRT4_VOLCA</name>
<sequence length="612" mass="65268">MLGQIACLLQLLFLAGLSSADHKGPQLTNLTETEIKYAHIYWKYKPTERITRDVGQPVGSRLTNLGYRFLVPSAERLAGITYVGHAARLRLALERARNGEALRIGALGGSITTGHGVGGGNYTYLQYFMDWLNAAMPPHQSSSEAGGDTASAGETGAVDPGPRRRVLHGWVDKAGGAAKGESVIGGGRNDRVGRIRRGLRGDGPRHMLMWPQRQRNLLSAEHSFLNGAVPGTMSGYTSSCLKIHLIPNPDLVFVEFTVNDSHLSSWGEEDSPRRPLERLLRKVLNLPSNPAVVLVNMFAMGPSNGIYWQTAEREFMEFTAYYGLPSVSLRAAVFPSATAGGAEEVSPGAIFNGGAMHPGRGGHVVVTELLITLCLEVALVAARPLPPPLFPGNHGATVETCYIQDQLQALVQQPVVGWNWTDEGRGKWGYVATEPGKTIKLKVNTQIGMGGSSSSIDGDGEGAELQPIIVQVAYLQSYRGMGTARLSCEAGCNCTSILLDAYDARPASLAVTVDIKVTQHSECHLELKSGLPSAKAVQAAKSGAAEGVTGLSSGWEGSSKGLLGYKFKLIGLVVGEDPGAAKGTVTFVRGNTADIFNRMQALGSDKPQKSRE</sequence>
<protein>
    <recommendedName>
        <fullName evidence="5">SGNH hydrolase-type esterase domain-containing protein</fullName>
    </recommendedName>
</protein>
<feature type="region of interest" description="Disordered" evidence="1">
    <location>
        <begin position="139"/>
        <end position="164"/>
    </location>
</feature>
<dbReference type="STRING" id="3068.D8TRT4"/>
<dbReference type="SUPFAM" id="SSF52266">
    <property type="entry name" value="SGNH hydrolase"/>
    <property type="match status" value="1"/>
</dbReference>
<evidence type="ECO:0000313" key="3">
    <source>
        <dbReference type="EMBL" id="EFJ49700.1"/>
    </source>
</evidence>
<dbReference type="eggNOG" id="ENOG502S79Q">
    <property type="taxonomic scope" value="Eukaryota"/>
</dbReference>
<feature type="signal peptide" evidence="2">
    <location>
        <begin position="1"/>
        <end position="20"/>
    </location>
</feature>
<dbReference type="RefSeq" id="XP_002949207.1">
    <property type="nucleotide sequence ID" value="XM_002949161.1"/>
</dbReference>
<evidence type="ECO:0008006" key="5">
    <source>
        <dbReference type="Google" id="ProtNLM"/>
    </source>
</evidence>
<dbReference type="Gene3D" id="3.40.50.1110">
    <property type="entry name" value="SGNH hydrolase"/>
    <property type="match status" value="1"/>
</dbReference>
<dbReference type="PANTHER" id="PTHR34407">
    <property type="entry name" value="EXPRESSED PROTEIN"/>
    <property type="match status" value="1"/>
</dbReference>
<evidence type="ECO:0000256" key="2">
    <source>
        <dbReference type="SAM" id="SignalP"/>
    </source>
</evidence>
<dbReference type="Proteomes" id="UP000001058">
    <property type="component" value="Unassembled WGS sequence"/>
</dbReference>
<evidence type="ECO:0000313" key="4">
    <source>
        <dbReference type="Proteomes" id="UP000001058"/>
    </source>
</evidence>
<keyword evidence="4" id="KW-1185">Reference proteome</keyword>
<dbReference type="InterPro" id="IPR036514">
    <property type="entry name" value="SGNH_hydro_sf"/>
</dbReference>
<organism evidence="4">
    <name type="scientific">Volvox carteri f. nagariensis</name>
    <dbReference type="NCBI Taxonomy" id="3068"/>
    <lineage>
        <taxon>Eukaryota</taxon>
        <taxon>Viridiplantae</taxon>
        <taxon>Chlorophyta</taxon>
        <taxon>core chlorophytes</taxon>
        <taxon>Chlorophyceae</taxon>
        <taxon>CS clade</taxon>
        <taxon>Chlamydomonadales</taxon>
        <taxon>Volvocaceae</taxon>
        <taxon>Volvox</taxon>
    </lineage>
</organism>
<accession>D8TRT4</accession>
<dbReference type="OrthoDB" id="533717at2759"/>
<dbReference type="KEGG" id="vcn:VOLCADRAFT_89683"/>
<reference evidence="3 4" key="1">
    <citation type="journal article" date="2010" name="Science">
        <title>Genomic analysis of organismal complexity in the multicellular green alga Volvox carteri.</title>
        <authorList>
            <person name="Prochnik S.E."/>
            <person name="Umen J."/>
            <person name="Nedelcu A.M."/>
            <person name="Hallmann A."/>
            <person name="Miller S.M."/>
            <person name="Nishii I."/>
            <person name="Ferris P."/>
            <person name="Kuo A."/>
            <person name="Mitros T."/>
            <person name="Fritz-Laylin L.K."/>
            <person name="Hellsten U."/>
            <person name="Chapman J."/>
            <person name="Simakov O."/>
            <person name="Rensing S.A."/>
            <person name="Terry A."/>
            <person name="Pangilinan J."/>
            <person name="Kapitonov V."/>
            <person name="Jurka J."/>
            <person name="Salamov A."/>
            <person name="Shapiro H."/>
            <person name="Schmutz J."/>
            <person name="Grimwood J."/>
            <person name="Lindquist E."/>
            <person name="Lucas S."/>
            <person name="Grigoriev I.V."/>
            <person name="Schmitt R."/>
            <person name="Kirk D."/>
            <person name="Rokhsar D.S."/>
        </authorList>
    </citation>
    <scope>NUCLEOTIDE SEQUENCE [LARGE SCALE GENOMIC DNA]</scope>
    <source>
        <strain evidence="4">f. Nagariensis / Eve</strain>
    </source>
</reference>
<proteinExistence type="predicted"/>
<keyword evidence="2" id="KW-0732">Signal</keyword>
<dbReference type="InParanoid" id="D8TRT4"/>
<dbReference type="CDD" id="cd00229">
    <property type="entry name" value="SGNH_hydrolase"/>
    <property type="match status" value="1"/>
</dbReference>
<evidence type="ECO:0000256" key="1">
    <source>
        <dbReference type="SAM" id="MobiDB-lite"/>
    </source>
</evidence>
<dbReference type="EMBL" id="GL378334">
    <property type="protein sequence ID" value="EFJ49700.1"/>
    <property type="molecule type" value="Genomic_DNA"/>
</dbReference>
<dbReference type="AlphaFoldDB" id="D8TRT4"/>
<gene>
    <name evidence="3" type="ORF">VOLCADRAFT_89683</name>
</gene>
<dbReference type="PANTHER" id="PTHR34407:SF1">
    <property type="entry name" value="SGNH HYDROLASE-TYPE ESTERASE DOMAIN-CONTAINING PROTEIN"/>
    <property type="match status" value="1"/>
</dbReference>